<gene>
    <name evidence="1" type="ORF">DFR59_103113</name>
</gene>
<keyword evidence="2" id="KW-1185">Reference proteome</keyword>
<comment type="caution">
    <text evidence="1">The sequence shown here is derived from an EMBL/GenBank/DDBJ whole genome shotgun (WGS) entry which is preliminary data.</text>
</comment>
<reference evidence="1 2" key="1">
    <citation type="submission" date="2018-07" db="EMBL/GenBank/DDBJ databases">
        <title>Genomic Encyclopedia of Type Strains, Phase IV (KMG-IV): sequencing the most valuable type-strain genomes for metagenomic binning, comparative biology and taxonomic classification.</title>
        <authorList>
            <person name="Goeker M."/>
        </authorList>
    </citation>
    <scope>NUCLEOTIDE SEQUENCE [LARGE SCALE GENOMIC DNA]</scope>
    <source>
        <strain evidence="1 2">DSM 25281</strain>
    </source>
</reference>
<accession>A0A370GL14</accession>
<organism evidence="1 2">
    <name type="scientific">Falsibacillus pallidus</name>
    <dbReference type="NCBI Taxonomy" id="493781"/>
    <lineage>
        <taxon>Bacteria</taxon>
        <taxon>Bacillati</taxon>
        <taxon>Bacillota</taxon>
        <taxon>Bacilli</taxon>
        <taxon>Bacillales</taxon>
        <taxon>Bacillaceae</taxon>
        <taxon>Falsibacillus</taxon>
    </lineage>
</organism>
<name>A0A370GL14_9BACI</name>
<dbReference type="Proteomes" id="UP000255326">
    <property type="component" value="Unassembled WGS sequence"/>
</dbReference>
<dbReference type="AlphaFoldDB" id="A0A370GL14"/>
<proteinExistence type="predicted"/>
<dbReference type="OrthoDB" id="2453979at2"/>
<dbReference type="EMBL" id="QQAY01000003">
    <property type="protein sequence ID" value="RDI44050.1"/>
    <property type="molecule type" value="Genomic_DNA"/>
</dbReference>
<protein>
    <submittedName>
        <fullName evidence="1">Uncharacterized protein</fullName>
    </submittedName>
</protein>
<sequence>MNRDKRKDLKESGKGLALETVLTVGSDTAADIAKESITSIVGDMLVDSASSLIPGVSGAVQGYKRARFERNIRTFTEELHSKIEEIRVNLEHKTDQQKEKIDQLFNFVMDYVIDEQQEDKIQYMVNGFVNITEHEQVSDDFILTYYDVLKELRMVDISVLRLMYSSRFIFDQEARETFHDVMERHGISYEQYESVRRNLLRIGLLTTKTDLNITDDLDEIVKKFKELHTYLDKLTNPRYKGSLPKLKEPKLKSKENLEMSKFGRDFVRFFLDLDKE</sequence>
<evidence type="ECO:0000313" key="2">
    <source>
        <dbReference type="Proteomes" id="UP000255326"/>
    </source>
</evidence>
<dbReference type="RefSeq" id="WP_114744942.1">
    <property type="nucleotide sequence ID" value="NZ_QQAY01000003.1"/>
</dbReference>
<evidence type="ECO:0000313" key="1">
    <source>
        <dbReference type="EMBL" id="RDI44050.1"/>
    </source>
</evidence>